<evidence type="ECO:0000256" key="1">
    <source>
        <dbReference type="ARBA" id="ARBA00008168"/>
    </source>
</evidence>
<comment type="caution">
    <text evidence="7">The sequence shown here is derived from an EMBL/GenBank/DDBJ whole genome shotgun (WGS) entry which is preliminary data.</text>
</comment>
<protein>
    <recommendedName>
        <fullName evidence="2 6">Cell division topological specificity factor</fullName>
    </recommendedName>
</protein>
<dbReference type="InterPro" id="IPR036707">
    <property type="entry name" value="MinE_sf"/>
</dbReference>
<sequence>MGLFDIFRLDRKKNTANVAKERLQILIAHEHASRAGAPDYFPKMRDEIMDVIRKYVAVEDKGVNVNLEKGDDYDVLELNITLPERH</sequence>
<evidence type="ECO:0000256" key="3">
    <source>
        <dbReference type="ARBA" id="ARBA00022618"/>
    </source>
</evidence>
<dbReference type="EMBL" id="DRMS01000487">
    <property type="protein sequence ID" value="HFC93696.1"/>
    <property type="molecule type" value="Genomic_DNA"/>
</dbReference>
<dbReference type="HAMAP" id="MF_00262">
    <property type="entry name" value="MinE"/>
    <property type="match status" value="1"/>
</dbReference>
<gene>
    <name evidence="6 7" type="primary">minE</name>
    <name evidence="7" type="ORF">ENJ51_12895</name>
</gene>
<dbReference type="AlphaFoldDB" id="A0A7V2WVZ1"/>
<keyword evidence="4 6" id="KW-0131">Cell cycle</keyword>
<dbReference type="GO" id="GO:0051301">
    <property type="term" value="P:cell division"/>
    <property type="evidence" value="ECO:0007669"/>
    <property type="project" value="UniProtKB-KW"/>
</dbReference>
<evidence type="ECO:0000313" key="7">
    <source>
        <dbReference type="EMBL" id="HFC93696.1"/>
    </source>
</evidence>
<proteinExistence type="inferred from homology"/>
<evidence type="ECO:0000256" key="2">
    <source>
        <dbReference type="ARBA" id="ARBA00020112"/>
    </source>
</evidence>
<name>A0A7V2WVZ1_LEUMU</name>
<dbReference type="NCBIfam" id="NF001422">
    <property type="entry name" value="PRK00296.1"/>
    <property type="match status" value="1"/>
</dbReference>
<evidence type="ECO:0000256" key="6">
    <source>
        <dbReference type="HAMAP-Rule" id="MF_00262"/>
    </source>
</evidence>
<dbReference type="SUPFAM" id="SSF55229">
    <property type="entry name" value="Cell division protein MinE topological specificity domain"/>
    <property type="match status" value="1"/>
</dbReference>
<reference evidence="7" key="1">
    <citation type="journal article" date="2020" name="mSystems">
        <title>Genome- and Community-Level Interaction Insights into Carbon Utilization and Element Cycling Functions of Hydrothermarchaeota in Hydrothermal Sediment.</title>
        <authorList>
            <person name="Zhou Z."/>
            <person name="Liu Y."/>
            <person name="Xu W."/>
            <person name="Pan J."/>
            <person name="Luo Z.H."/>
            <person name="Li M."/>
        </authorList>
    </citation>
    <scope>NUCLEOTIDE SEQUENCE [LARGE SCALE GENOMIC DNA]</scope>
    <source>
        <strain evidence="7">HyVt-493</strain>
    </source>
</reference>
<dbReference type="Gene3D" id="3.30.1070.10">
    <property type="entry name" value="Cell division topological specificity factor MinE"/>
    <property type="match status" value="1"/>
</dbReference>
<dbReference type="Proteomes" id="UP000885750">
    <property type="component" value="Unassembled WGS sequence"/>
</dbReference>
<dbReference type="InterPro" id="IPR005527">
    <property type="entry name" value="MinE"/>
</dbReference>
<dbReference type="GO" id="GO:0032955">
    <property type="term" value="P:regulation of division septum assembly"/>
    <property type="evidence" value="ECO:0007669"/>
    <property type="project" value="InterPro"/>
</dbReference>
<dbReference type="Pfam" id="PF03776">
    <property type="entry name" value="MinE"/>
    <property type="match status" value="1"/>
</dbReference>
<comment type="similarity">
    <text evidence="1 6">Belongs to the MinE family.</text>
</comment>
<comment type="function">
    <text evidence="5 6">Prevents the cell division inhibition by proteins MinC and MinD at internal division sites while permitting inhibition at polar sites. This ensures cell division at the proper site by restricting the formation of a division septum at the midpoint of the long axis of the cell.</text>
</comment>
<dbReference type="NCBIfam" id="TIGR01215">
    <property type="entry name" value="minE"/>
    <property type="match status" value="1"/>
</dbReference>
<dbReference type="FunFam" id="3.30.1070.10:FF:000001">
    <property type="entry name" value="Cell division topological specificity factor"/>
    <property type="match status" value="1"/>
</dbReference>
<evidence type="ECO:0000256" key="4">
    <source>
        <dbReference type="ARBA" id="ARBA00023306"/>
    </source>
</evidence>
<keyword evidence="3 6" id="KW-0132">Cell division</keyword>
<organism evidence="7">
    <name type="scientific">Leucothrix mucor</name>
    <dbReference type="NCBI Taxonomy" id="45248"/>
    <lineage>
        <taxon>Bacteria</taxon>
        <taxon>Pseudomonadati</taxon>
        <taxon>Pseudomonadota</taxon>
        <taxon>Gammaproteobacteria</taxon>
        <taxon>Thiotrichales</taxon>
        <taxon>Thiotrichaceae</taxon>
        <taxon>Leucothrix</taxon>
    </lineage>
</organism>
<accession>A0A7V2WVZ1</accession>
<dbReference type="GO" id="GO:0042802">
    <property type="term" value="F:identical protein binding"/>
    <property type="evidence" value="ECO:0007669"/>
    <property type="project" value="UniProtKB-ARBA"/>
</dbReference>
<evidence type="ECO:0000256" key="5">
    <source>
        <dbReference type="ARBA" id="ARBA00025265"/>
    </source>
</evidence>